<sequence>MCSVRRVQQTHCATLRCCPVGVPKCTGIYGRIGEVRILKNGKKRKNAFSREAASRHDSDLLSLENTVVTRSGFSREANTQFRAKMEDASIIAVSRFPALFDMSLSTYRGTNLRDDSWRKVAEIVCVPAVRFQLGGILDVLEKLEEVAGDSKIVSEAKSLSKSMEFLVCLLVWYDLLSEINFASKALQAPDVSMDTAIRLIDSLKEFLLKYREDGFQKSLDIARRIAIEMDASPEFKERRVRKQKRFQDDNSSTGHHEKEPERHFRCMVFNVIVDTVLQELSDRFSNLQLVSEKFKFITKMEHMTQAELEESVTRYALTTCDVSRDII</sequence>
<dbReference type="PANTHER" id="PTHR46289">
    <property type="entry name" value="52 KDA REPRESSOR OF THE INHIBITOR OF THE PROTEIN KINASE-LIKE PROTEIN-RELATED"/>
    <property type="match status" value="1"/>
</dbReference>
<dbReference type="Proteomes" id="UP000298787">
    <property type="component" value="Chromosome 1"/>
</dbReference>
<dbReference type="EMBL" id="CM014078">
    <property type="protein sequence ID" value="TKS66092.1"/>
    <property type="molecule type" value="Genomic_DNA"/>
</dbReference>
<protein>
    <submittedName>
        <fullName evidence="2">Uncharacterized protein</fullName>
    </submittedName>
</protein>
<proteinExistence type="predicted"/>
<organism evidence="2 3">
    <name type="scientific">Collichthys lucidus</name>
    <name type="common">Big head croaker</name>
    <name type="synonym">Sciaena lucida</name>
    <dbReference type="NCBI Taxonomy" id="240159"/>
    <lineage>
        <taxon>Eukaryota</taxon>
        <taxon>Metazoa</taxon>
        <taxon>Chordata</taxon>
        <taxon>Craniata</taxon>
        <taxon>Vertebrata</taxon>
        <taxon>Euteleostomi</taxon>
        <taxon>Actinopterygii</taxon>
        <taxon>Neopterygii</taxon>
        <taxon>Teleostei</taxon>
        <taxon>Neoteleostei</taxon>
        <taxon>Acanthomorphata</taxon>
        <taxon>Eupercaria</taxon>
        <taxon>Sciaenidae</taxon>
        <taxon>Collichthys</taxon>
    </lineage>
</organism>
<dbReference type="AlphaFoldDB" id="A0A4V6ALZ3"/>
<reference evidence="2 3" key="1">
    <citation type="submission" date="2019-01" db="EMBL/GenBank/DDBJ databases">
        <title>Genome Assembly of Collichthys lucidus.</title>
        <authorList>
            <person name="Cai M."/>
            <person name="Xiao S."/>
        </authorList>
    </citation>
    <scope>NUCLEOTIDE SEQUENCE [LARGE SCALE GENOMIC DNA]</scope>
    <source>
        <strain evidence="2">JT15FE1705JMU</strain>
        <tissue evidence="2">Muscle</tissue>
    </source>
</reference>
<accession>A0A4V6ALZ3</accession>
<dbReference type="PANTHER" id="PTHR46289:SF19">
    <property type="entry name" value="ZINC FINGER MYM-TYPE CONTAINING 1"/>
    <property type="match status" value="1"/>
</dbReference>
<evidence type="ECO:0000313" key="3">
    <source>
        <dbReference type="Proteomes" id="UP000298787"/>
    </source>
</evidence>
<evidence type="ECO:0000313" key="2">
    <source>
        <dbReference type="EMBL" id="TKS66092.1"/>
    </source>
</evidence>
<evidence type="ECO:0000256" key="1">
    <source>
        <dbReference type="SAM" id="MobiDB-lite"/>
    </source>
</evidence>
<keyword evidence="3" id="KW-1185">Reference proteome</keyword>
<gene>
    <name evidence="2" type="ORF">D9C73_000148</name>
</gene>
<feature type="region of interest" description="Disordered" evidence="1">
    <location>
        <begin position="238"/>
        <end position="259"/>
    </location>
</feature>
<name>A0A4V6ALZ3_COLLU</name>
<dbReference type="InterPro" id="IPR052958">
    <property type="entry name" value="IFN-induced_PKR_regulator"/>
</dbReference>
<dbReference type="STRING" id="240159.A0A4V6ALZ3"/>